<dbReference type="AlphaFoldDB" id="A0A6C0J712"/>
<evidence type="ECO:0008006" key="2">
    <source>
        <dbReference type="Google" id="ProtNLM"/>
    </source>
</evidence>
<accession>A0A6C0J712</accession>
<reference evidence="1" key="1">
    <citation type="journal article" date="2020" name="Nature">
        <title>Giant virus diversity and host interactions through global metagenomics.</title>
        <authorList>
            <person name="Schulz F."/>
            <person name="Roux S."/>
            <person name="Paez-Espino D."/>
            <person name="Jungbluth S."/>
            <person name="Walsh D.A."/>
            <person name="Denef V.J."/>
            <person name="McMahon K.D."/>
            <person name="Konstantinidis K.T."/>
            <person name="Eloe-Fadrosh E.A."/>
            <person name="Kyrpides N.C."/>
            <person name="Woyke T."/>
        </authorList>
    </citation>
    <scope>NUCLEOTIDE SEQUENCE</scope>
    <source>
        <strain evidence="1">GVMAG-M-3300025727-45</strain>
    </source>
</reference>
<proteinExistence type="predicted"/>
<name>A0A6C0J712_9ZZZZ</name>
<evidence type="ECO:0000313" key="1">
    <source>
        <dbReference type="EMBL" id="QHT99767.1"/>
    </source>
</evidence>
<dbReference type="InterPro" id="IPR014903">
    <property type="entry name" value="DUF1796"/>
</dbReference>
<sequence>MYISIGPNCHPAGILRLLKLRTVSMPFDWMLIEEEKVFEYINIMINTNFCNFTENLKYNNNKKVVSNFFEYAQFFHFDLIQNKCDKIAKCNDKNLITTMKNRANRFMTVINNLDNEVFFLCMLHHTNIYNEKLFNNMIEFDNNKNIKCKFKVLVYFYNDNDDFILNVPEKFQNLKHFFIKKFIRNKSIHKIYGSKSDFLLLLNSIKEREKEK</sequence>
<dbReference type="EMBL" id="MN740314">
    <property type="protein sequence ID" value="QHT99767.1"/>
    <property type="molecule type" value="Genomic_DNA"/>
</dbReference>
<organism evidence="1">
    <name type="scientific">viral metagenome</name>
    <dbReference type="NCBI Taxonomy" id="1070528"/>
    <lineage>
        <taxon>unclassified sequences</taxon>
        <taxon>metagenomes</taxon>
        <taxon>organismal metagenomes</taxon>
    </lineage>
</organism>
<protein>
    <recommendedName>
        <fullName evidence="2">Papain-like cysteine peptidase</fullName>
    </recommendedName>
</protein>
<dbReference type="Pfam" id="PF08795">
    <property type="entry name" value="DUF1796"/>
    <property type="match status" value="1"/>
</dbReference>